<dbReference type="GO" id="GO:0120510">
    <property type="term" value="C:mitochondrial [4Fe-4S] assembly complex"/>
    <property type="evidence" value="ECO:0007669"/>
    <property type="project" value="UniProtKB-ARBA"/>
</dbReference>
<dbReference type="InterPro" id="IPR000361">
    <property type="entry name" value="ATAP_core_dom"/>
</dbReference>
<dbReference type="InterPro" id="IPR035903">
    <property type="entry name" value="HesB-like_dom_sf"/>
</dbReference>
<dbReference type="Gene3D" id="2.60.300.12">
    <property type="entry name" value="HesB-like domain"/>
    <property type="match status" value="1"/>
</dbReference>
<dbReference type="PANTHER" id="PTHR43011:SF1">
    <property type="entry name" value="IRON-SULFUR CLUSTER ASSEMBLY 2 HOMOLOG, MITOCHONDRIAL"/>
    <property type="match status" value="1"/>
</dbReference>
<name>A0A7E4VVI8_PANRE</name>
<evidence type="ECO:0000256" key="2">
    <source>
        <dbReference type="ARBA" id="ARBA00006718"/>
    </source>
</evidence>
<evidence type="ECO:0000313" key="12">
    <source>
        <dbReference type="WBParaSite" id="Pan_g389.t1"/>
    </source>
</evidence>
<organism evidence="11 12">
    <name type="scientific">Panagrellus redivivus</name>
    <name type="common">Microworm</name>
    <dbReference type="NCBI Taxonomy" id="6233"/>
    <lineage>
        <taxon>Eukaryota</taxon>
        <taxon>Metazoa</taxon>
        <taxon>Ecdysozoa</taxon>
        <taxon>Nematoda</taxon>
        <taxon>Chromadorea</taxon>
        <taxon>Rhabditida</taxon>
        <taxon>Tylenchina</taxon>
        <taxon>Panagrolaimomorpha</taxon>
        <taxon>Panagrolaimoidea</taxon>
        <taxon>Panagrolaimidae</taxon>
        <taxon>Panagrellus</taxon>
    </lineage>
</organism>
<evidence type="ECO:0000256" key="6">
    <source>
        <dbReference type="ARBA" id="ARBA00057540"/>
    </source>
</evidence>
<keyword evidence="5" id="KW-0496">Mitochondrion</keyword>
<dbReference type="GO" id="GO:0016226">
    <property type="term" value="P:iron-sulfur cluster assembly"/>
    <property type="evidence" value="ECO:0007669"/>
    <property type="project" value="InterPro"/>
</dbReference>
<dbReference type="NCBIfam" id="TIGR00049">
    <property type="entry name" value="iron-sulfur cluster assembly accessory protein"/>
    <property type="match status" value="1"/>
</dbReference>
<evidence type="ECO:0000256" key="3">
    <source>
        <dbReference type="ARBA" id="ARBA00022723"/>
    </source>
</evidence>
<evidence type="ECO:0000256" key="7">
    <source>
        <dbReference type="ARBA" id="ARBA00073313"/>
    </source>
</evidence>
<keyword evidence="3" id="KW-0479">Metal-binding</keyword>
<comment type="subunit">
    <text evidence="9">Heterotetramer; forms a dimer of dimers with IBA57. Interacts with [2Fe-2S]-ISCA2 forming the heterodimer [2Fe- 2S]-ISCA2-IBA57 complex; [2Fe-2S] cluster binding is absolutely required to promote the complex formation.</text>
</comment>
<evidence type="ECO:0000256" key="1">
    <source>
        <dbReference type="ARBA" id="ARBA00004173"/>
    </source>
</evidence>
<evidence type="ECO:0000256" key="8">
    <source>
        <dbReference type="ARBA" id="ARBA00077082"/>
    </source>
</evidence>
<keyword evidence="11" id="KW-1185">Reference proteome</keyword>
<dbReference type="Pfam" id="PF01521">
    <property type="entry name" value="Fe-S_biosyn"/>
    <property type="match status" value="1"/>
</dbReference>
<dbReference type="FunFam" id="2.60.300.12:FF:000006">
    <property type="entry name" value="Iron-sulfur cluster assembly 2 mitochondrial"/>
    <property type="match status" value="1"/>
</dbReference>
<dbReference type="InterPro" id="IPR016092">
    <property type="entry name" value="ATAP"/>
</dbReference>
<reference evidence="11" key="1">
    <citation type="journal article" date="2013" name="Genetics">
        <title>The draft genome and transcriptome of Panagrellus redivivus are shaped by the harsh demands of a free-living lifestyle.</title>
        <authorList>
            <person name="Srinivasan J."/>
            <person name="Dillman A.R."/>
            <person name="Macchietto M.G."/>
            <person name="Heikkinen L."/>
            <person name="Lakso M."/>
            <person name="Fracchia K.M."/>
            <person name="Antoshechkin I."/>
            <person name="Mortazavi A."/>
            <person name="Wong G."/>
            <person name="Sternberg P.W."/>
        </authorList>
    </citation>
    <scope>NUCLEOTIDE SEQUENCE [LARGE SCALE GENOMIC DNA]</scope>
    <source>
        <strain evidence="11">MT8872</strain>
    </source>
</reference>
<reference evidence="12" key="2">
    <citation type="submission" date="2020-10" db="UniProtKB">
        <authorList>
            <consortium name="WormBaseParasite"/>
        </authorList>
    </citation>
    <scope>IDENTIFICATION</scope>
</reference>
<proteinExistence type="inferred from homology"/>
<evidence type="ECO:0000259" key="10">
    <source>
        <dbReference type="Pfam" id="PF01521"/>
    </source>
</evidence>
<dbReference type="AlphaFoldDB" id="A0A7E4VVI8"/>
<accession>A0A7E4VVI8</accession>
<comment type="function">
    <text evidence="6">Involved in the maturation of mitochondrial 4Fe-4S proteins functioning late in the iron-sulfur cluster assembly pathway. May be involved in the binding of an intermediate of Fe/S cluster assembly.</text>
</comment>
<evidence type="ECO:0000256" key="5">
    <source>
        <dbReference type="ARBA" id="ARBA00023128"/>
    </source>
</evidence>
<dbReference type="Proteomes" id="UP000492821">
    <property type="component" value="Unassembled WGS sequence"/>
</dbReference>
<evidence type="ECO:0000256" key="4">
    <source>
        <dbReference type="ARBA" id="ARBA00023004"/>
    </source>
</evidence>
<dbReference type="GO" id="GO:0051539">
    <property type="term" value="F:4 iron, 4 sulfur cluster binding"/>
    <property type="evidence" value="ECO:0007669"/>
    <property type="project" value="TreeGrafter"/>
</dbReference>
<protein>
    <recommendedName>
        <fullName evidence="7">Iron-sulfur cluster assembly 2 homolog, mitochondrial</fullName>
    </recommendedName>
    <alternativeName>
        <fullName evidence="8">HESB-like domain-containing protein 1</fullName>
    </alternativeName>
</protein>
<dbReference type="PANTHER" id="PTHR43011">
    <property type="entry name" value="IRON-SULFUR CLUSTER ASSEMBLY 2 HOMOLOG, MITOCHONDRIAL"/>
    <property type="match status" value="1"/>
</dbReference>
<feature type="domain" description="Core" evidence="10">
    <location>
        <begin position="46"/>
        <end position="142"/>
    </location>
</feature>
<dbReference type="GO" id="GO:0051537">
    <property type="term" value="F:2 iron, 2 sulfur cluster binding"/>
    <property type="evidence" value="ECO:0007669"/>
    <property type="project" value="TreeGrafter"/>
</dbReference>
<comment type="similarity">
    <text evidence="2">Belongs to the HesB/IscA family.</text>
</comment>
<dbReference type="GO" id="GO:0005506">
    <property type="term" value="F:iron ion binding"/>
    <property type="evidence" value="ECO:0007669"/>
    <property type="project" value="TreeGrafter"/>
</dbReference>
<comment type="subcellular location">
    <subcellularLocation>
        <location evidence="1">Mitochondrion</location>
    </subcellularLocation>
</comment>
<evidence type="ECO:0000256" key="9">
    <source>
        <dbReference type="ARBA" id="ARBA00093471"/>
    </source>
</evidence>
<dbReference type="WBParaSite" id="Pan_g389.t1">
    <property type="protein sequence ID" value="Pan_g389.t1"/>
    <property type="gene ID" value="Pan_g389"/>
</dbReference>
<sequence>MQRLITSKTLANWLPTASRRLLASSSSTSMSSGAPSAAPSGSKPLIVTERAFKRLQTITQPGEVLRIVVEGGGCSGFEYKLDLDNKVNDDDEVVENEGQKVVVDKMSLEFIRGSTIDYTQEMMRSAFRITDNPLADKGCSCGSSFSVKL</sequence>
<keyword evidence="4" id="KW-0408">Iron</keyword>
<dbReference type="SUPFAM" id="SSF89360">
    <property type="entry name" value="HesB-like domain"/>
    <property type="match status" value="1"/>
</dbReference>
<evidence type="ECO:0000313" key="11">
    <source>
        <dbReference type="Proteomes" id="UP000492821"/>
    </source>
</evidence>